<gene>
    <name evidence="7" type="ORF">EOE66_02330</name>
</gene>
<evidence type="ECO:0000313" key="7">
    <source>
        <dbReference type="EMBL" id="RVU49430.1"/>
    </source>
</evidence>
<dbReference type="AlphaFoldDB" id="A0A437RRL9"/>
<proteinExistence type="predicted"/>
<feature type="transmembrane region" description="Helical" evidence="5">
    <location>
        <begin position="37"/>
        <end position="56"/>
    </location>
</feature>
<evidence type="ECO:0000256" key="2">
    <source>
        <dbReference type="ARBA" id="ARBA00022692"/>
    </source>
</evidence>
<feature type="transmembrane region" description="Helical" evidence="5">
    <location>
        <begin position="76"/>
        <end position="93"/>
    </location>
</feature>
<protein>
    <submittedName>
        <fullName evidence="7">Protein NrnU</fullName>
    </submittedName>
</protein>
<accession>A0A437RRL9</accession>
<evidence type="ECO:0000256" key="5">
    <source>
        <dbReference type="SAM" id="Phobius"/>
    </source>
</evidence>
<evidence type="ECO:0000256" key="1">
    <source>
        <dbReference type="ARBA" id="ARBA00004141"/>
    </source>
</evidence>
<dbReference type="InterPro" id="IPR009915">
    <property type="entry name" value="NnrU_dom"/>
</dbReference>
<keyword evidence="4 5" id="KW-0472">Membrane</keyword>
<organism evidence="7 8">
    <name type="scientific">Rubrivivax rivuli</name>
    <dbReference type="NCBI Taxonomy" id="1862385"/>
    <lineage>
        <taxon>Bacteria</taxon>
        <taxon>Pseudomonadati</taxon>
        <taxon>Pseudomonadota</taxon>
        <taxon>Betaproteobacteria</taxon>
        <taxon>Burkholderiales</taxon>
        <taxon>Sphaerotilaceae</taxon>
        <taxon>Rubrivivax</taxon>
    </lineage>
</organism>
<feature type="domain" description="NnrU" evidence="6">
    <location>
        <begin position="3"/>
        <end position="190"/>
    </location>
</feature>
<evidence type="ECO:0000256" key="3">
    <source>
        <dbReference type="ARBA" id="ARBA00022989"/>
    </source>
</evidence>
<dbReference type="RefSeq" id="WP_128227066.1">
    <property type="nucleotide sequence ID" value="NZ_SACR01000001.1"/>
</dbReference>
<dbReference type="EMBL" id="SACR01000001">
    <property type="protein sequence ID" value="RVU49430.1"/>
    <property type="molecule type" value="Genomic_DNA"/>
</dbReference>
<dbReference type="Proteomes" id="UP000285575">
    <property type="component" value="Unassembled WGS sequence"/>
</dbReference>
<keyword evidence="3 5" id="KW-1133">Transmembrane helix</keyword>
<sequence length="197" mass="21286">MTLLILGLILFLGAHSTRIFAEGWRTNFIAQRGEMTWKGLYTVVSIAGFVLLVWGYGQARLDPTVLWGSPRWTRHLAALLTLPAFVLLAAAYVPGNSIKAKLKHPMVLGVKVWALSHLIANNTLADLLLFGGFLLWAVLNFRAARARDRANGTVYAPGRAVPTVITVVAGLVAWAVFAFWAHGALIGVKPFGPMGGA</sequence>
<keyword evidence="8" id="KW-1185">Reference proteome</keyword>
<evidence type="ECO:0000313" key="8">
    <source>
        <dbReference type="Proteomes" id="UP000285575"/>
    </source>
</evidence>
<evidence type="ECO:0000259" key="6">
    <source>
        <dbReference type="Pfam" id="PF07298"/>
    </source>
</evidence>
<reference evidence="7 8" key="1">
    <citation type="submission" date="2019-01" db="EMBL/GenBank/DDBJ databases">
        <authorList>
            <person name="Chen W.-M."/>
        </authorList>
    </citation>
    <scope>NUCLEOTIDE SEQUENCE [LARGE SCALE GENOMIC DNA]</scope>
    <source>
        <strain evidence="7 8">KYPY4</strain>
    </source>
</reference>
<dbReference type="GO" id="GO:0016020">
    <property type="term" value="C:membrane"/>
    <property type="evidence" value="ECO:0007669"/>
    <property type="project" value="UniProtKB-SubCell"/>
</dbReference>
<comment type="caution">
    <text evidence="7">The sequence shown here is derived from an EMBL/GenBank/DDBJ whole genome shotgun (WGS) entry which is preliminary data.</text>
</comment>
<keyword evidence="2 5" id="KW-0812">Transmembrane</keyword>
<comment type="subcellular location">
    <subcellularLocation>
        <location evidence="1">Membrane</location>
        <topology evidence="1">Multi-pass membrane protein</topology>
    </subcellularLocation>
</comment>
<feature type="transmembrane region" description="Helical" evidence="5">
    <location>
        <begin position="160"/>
        <end position="181"/>
    </location>
</feature>
<dbReference type="Pfam" id="PF07298">
    <property type="entry name" value="NnrU"/>
    <property type="match status" value="1"/>
</dbReference>
<feature type="transmembrane region" description="Helical" evidence="5">
    <location>
        <begin position="113"/>
        <end position="139"/>
    </location>
</feature>
<dbReference type="OrthoDB" id="5293641at2"/>
<evidence type="ECO:0000256" key="4">
    <source>
        <dbReference type="ARBA" id="ARBA00023136"/>
    </source>
</evidence>
<name>A0A437RRL9_9BURK</name>